<feature type="region of interest" description="Disordered" evidence="1">
    <location>
        <begin position="102"/>
        <end position="163"/>
    </location>
</feature>
<accession>A0ABS5KIZ2</accession>
<sequence length="223" mass="21660">MPTRAPDRGSATIYAAFLASLLTALAGAVLAFGSAVLARHRAGAAADLAALSAAVHADTGAPCDWARRVAAAQRVRLVRCACDGPVCLVSAAAGTPWGAATVTSRAGPADDPLGSDVVAASRPSAPRPTGVGAGTGTRTGTSADVTVSAERRQGAEADPARLRPAPLVPRAPPQHAPVAPGCPAVVVGVALGEAQPVGGTAAAAGCELGAALAGAVHTEPQQP</sequence>
<proteinExistence type="predicted"/>
<protein>
    <submittedName>
        <fullName evidence="3">Flp pilus-assembly TadE/G-like family protein</fullName>
    </submittedName>
</protein>
<organism evidence="3 4">
    <name type="scientific">Catenulispora pinistramenti</name>
    <dbReference type="NCBI Taxonomy" id="2705254"/>
    <lineage>
        <taxon>Bacteria</taxon>
        <taxon>Bacillati</taxon>
        <taxon>Actinomycetota</taxon>
        <taxon>Actinomycetes</taxon>
        <taxon>Catenulisporales</taxon>
        <taxon>Catenulisporaceae</taxon>
        <taxon>Catenulispora</taxon>
    </lineage>
</organism>
<dbReference type="NCBIfam" id="TIGR03816">
    <property type="entry name" value="tadE_like_DECH"/>
    <property type="match status" value="1"/>
</dbReference>
<gene>
    <name evidence="3" type="ORF">KGQ19_03805</name>
</gene>
<dbReference type="Proteomes" id="UP000730482">
    <property type="component" value="Unassembled WGS sequence"/>
</dbReference>
<evidence type="ECO:0000256" key="1">
    <source>
        <dbReference type="SAM" id="MobiDB-lite"/>
    </source>
</evidence>
<keyword evidence="4" id="KW-1185">Reference proteome</keyword>
<dbReference type="RefSeq" id="WP_212007641.1">
    <property type="nucleotide sequence ID" value="NZ_JAAFYZ010000008.1"/>
</dbReference>
<dbReference type="EMBL" id="JAAFYZ010000008">
    <property type="protein sequence ID" value="MBS2545985.1"/>
    <property type="molecule type" value="Genomic_DNA"/>
</dbReference>
<evidence type="ECO:0000313" key="3">
    <source>
        <dbReference type="EMBL" id="MBS2545985.1"/>
    </source>
</evidence>
<reference evidence="3 4" key="1">
    <citation type="submission" date="2020-02" db="EMBL/GenBank/DDBJ databases">
        <title>Acidophilic actinobacteria isolated from forest soil.</title>
        <authorList>
            <person name="Golinska P."/>
        </authorList>
    </citation>
    <scope>NUCLEOTIDE SEQUENCE [LARGE SCALE GENOMIC DNA]</scope>
    <source>
        <strain evidence="3 4">NL8</strain>
    </source>
</reference>
<name>A0ABS5KIZ2_9ACTN</name>
<dbReference type="Pfam" id="PF13400">
    <property type="entry name" value="Tad"/>
    <property type="match status" value="1"/>
</dbReference>
<evidence type="ECO:0000313" key="4">
    <source>
        <dbReference type="Proteomes" id="UP000730482"/>
    </source>
</evidence>
<feature type="domain" description="Putative Flp pilus-assembly TadG-like N-terminal" evidence="2">
    <location>
        <begin position="9"/>
        <end position="55"/>
    </location>
</feature>
<comment type="caution">
    <text evidence="3">The sequence shown here is derived from an EMBL/GenBank/DDBJ whole genome shotgun (WGS) entry which is preliminary data.</text>
</comment>
<dbReference type="InterPro" id="IPR021202">
    <property type="entry name" value="Rv3654c-like"/>
</dbReference>
<feature type="compositionally biased region" description="Basic and acidic residues" evidence="1">
    <location>
        <begin position="149"/>
        <end position="161"/>
    </location>
</feature>
<dbReference type="InterPro" id="IPR028087">
    <property type="entry name" value="Tad_N"/>
</dbReference>
<evidence type="ECO:0000259" key="2">
    <source>
        <dbReference type="Pfam" id="PF13400"/>
    </source>
</evidence>